<keyword evidence="9 15" id="KW-0472">Membrane</keyword>
<dbReference type="FunFam" id="3.40.190.10:FF:000103">
    <property type="entry name" value="Glutamate receptor"/>
    <property type="match status" value="1"/>
</dbReference>
<evidence type="ECO:0000256" key="5">
    <source>
        <dbReference type="ARBA" id="ARBA00022692"/>
    </source>
</evidence>
<evidence type="ECO:0000256" key="1">
    <source>
        <dbReference type="ARBA" id="ARBA00004141"/>
    </source>
</evidence>
<dbReference type="Proteomes" id="UP000195402">
    <property type="component" value="Unassembled WGS sequence"/>
</dbReference>
<proteinExistence type="inferred from homology"/>
<evidence type="ECO:0000256" key="15">
    <source>
        <dbReference type="PIRNR" id="PIRNR037090"/>
    </source>
</evidence>
<dbReference type="Gene3D" id="3.40.50.2300">
    <property type="match status" value="2"/>
</dbReference>
<feature type="disulfide bond" evidence="16">
    <location>
        <begin position="669"/>
        <end position="724"/>
    </location>
</feature>
<evidence type="ECO:0000256" key="3">
    <source>
        <dbReference type="ARBA" id="ARBA00011095"/>
    </source>
</evidence>
<dbReference type="CDD" id="cd19990">
    <property type="entry name" value="PBP1_GABAb_receptor_plant"/>
    <property type="match status" value="1"/>
</dbReference>
<dbReference type="EMBL" id="MVGT01003607">
    <property type="protein sequence ID" value="OVA03674.1"/>
    <property type="molecule type" value="Genomic_DNA"/>
</dbReference>
<dbReference type="AlphaFoldDB" id="A0A200PZN6"/>
<dbReference type="InterPro" id="IPR019594">
    <property type="entry name" value="Glu/Gly-bd"/>
</dbReference>
<dbReference type="InterPro" id="IPR017103">
    <property type="entry name" value="Iontropic_Glu_rcpt_pln"/>
</dbReference>
<keyword evidence="13 15" id="KW-0407">Ion channel</keyword>
<dbReference type="InterPro" id="IPR001320">
    <property type="entry name" value="Iontro_rcpt_C"/>
</dbReference>
<evidence type="ECO:0000256" key="12">
    <source>
        <dbReference type="ARBA" id="ARBA00023286"/>
    </source>
</evidence>
<dbReference type="PANTHER" id="PTHR34836">
    <property type="entry name" value="OS06G0188250 PROTEIN"/>
    <property type="match status" value="1"/>
</dbReference>
<feature type="transmembrane region" description="Helical" evidence="17">
    <location>
        <begin position="559"/>
        <end position="577"/>
    </location>
</feature>
<dbReference type="Pfam" id="PF01094">
    <property type="entry name" value="ANF_receptor"/>
    <property type="match status" value="1"/>
</dbReference>
<evidence type="ECO:0000313" key="19">
    <source>
        <dbReference type="EMBL" id="OVA03674.1"/>
    </source>
</evidence>
<dbReference type="FunFam" id="1.10.287.70:FF:000037">
    <property type="entry name" value="Glutamate receptor"/>
    <property type="match status" value="1"/>
</dbReference>
<evidence type="ECO:0000256" key="9">
    <source>
        <dbReference type="ARBA" id="ARBA00023136"/>
    </source>
</evidence>
<sequence>MKNVEVQAIIGPMTSSQADFIVDLGNKAKVPIISFSATSSSISPSQNPYFIRMAQNDSSQVNTIAAVVKAFGWREVVPIYEDTEYGNGVIPYLVDAFQQIDTRVPYRSAIPPSAADDQILEELYKLMTMQTRIFVVHMTPPLGLRVFQKAKMIGMMSEGYSWIITDGLSNFLNSFNFSVIDSMQGVLGVRPYVPRSKKLDTFRVRWERQFLQENPDIEKPDLNIFGMWAYDTIWALASAVENLETMNSRFLKPKVVLKSSDMSMLGVSELGPTLLQELSNVKFKGLSGEFRLFNGQLKSDAFQILNVVGHGKREVGIWTPSNGISRDFHSIKTRMSAYLTSKDDLRPIIWPGESMVAPKGWVIPTNEKKLRIGVPVMDGFIEFVKVTKNTSTNSTYVTGYCIDVFNAVMETLPYGVPYEFFPFKKPEDAITKSYDDLIYQVYILNYDAVVGDVTIIANRSLYVDFTLPYTESGVSMIVPVKEDERTNAWIFLKPLKTELWLTSGAFFVFTGVVIWVLEHRINDDFRGPRIHQLGTMFWFSFSTLVFAHREKVVSNLGRFVVIIWVFVVLILTSSYTASLTSMLTVHQLEPTITDVNVLLKNGYKVGYKEGSFVLGMLKQLGIQNSNLIAYSSPEDLDEAFSKGSNNNNDGIVAAFDEIPYIKLLLARYCDKYTMVGPTYKTGGFGFVFPRGSPLVPDVSRAILNVTEGDKMTRIEKAWFGNQSCPDPNPKVSSNRLSLDNFWGLFLIAGLSSTLALLIFSVIFLYEHRKLILTTGNSGTSISHRIINLARHFDQKDLSSHTFRKTGVRDGYNVEDISVKASPTAFIFSSPPRISSITVESFSPHEDQSMSYESVGISKPDISTLEEANTSLYVSN</sequence>
<dbReference type="GO" id="GO:0015276">
    <property type="term" value="F:ligand-gated monoatomic ion channel activity"/>
    <property type="evidence" value="ECO:0007669"/>
    <property type="project" value="InterPro"/>
</dbReference>
<dbReference type="Gene3D" id="3.40.190.10">
    <property type="entry name" value="Periplasmic binding protein-like II"/>
    <property type="match status" value="2"/>
</dbReference>
<dbReference type="PIRSF" id="PIRSF037090">
    <property type="entry name" value="Iontro_Glu-like_rcpt_pln"/>
    <property type="match status" value="1"/>
</dbReference>
<keyword evidence="20" id="KW-1185">Reference proteome</keyword>
<dbReference type="SMART" id="SM00079">
    <property type="entry name" value="PBPe"/>
    <property type="match status" value="1"/>
</dbReference>
<evidence type="ECO:0000256" key="10">
    <source>
        <dbReference type="ARBA" id="ARBA00023170"/>
    </source>
</evidence>
<dbReference type="InterPro" id="IPR028082">
    <property type="entry name" value="Peripla_BP_I"/>
</dbReference>
<keyword evidence="5 17" id="KW-0812">Transmembrane</keyword>
<feature type="transmembrane region" description="Helical" evidence="17">
    <location>
        <begin position="499"/>
        <end position="517"/>
    </location>
</feature>
<organism evidence="19 20">
    <name type="scientific">Macleaya cordata</name>
    <name type="common">Five-seeded plume-poppy</name>
    <name type="synonym">Bocconia cordata</name>
    <dbReference type="NCBI Taxonomy" id="56857"/>
    <lineage>
        <taxon>Eukaryota</taxon>
        <taxon>Viridiplantae</taxon>
        <taxon>Streptophyta</taxon>
        <taxon>Embryophyta</taxon>
        <taxon>Tracheophyta</taxon>
        <taxon>Spermatophyta</taxon>
        <taxon>Magnoliopsida</taxon>
        <taxon>Ranunculales</taxon>
        <taxon>Papaveraceae</taxon>
        <taxon>Papaveroideae</taxon>
        <taxon>Macleaya</taxon>
    </lineage>
</organism>
<keyword evidence="16" id="KW-1015">Disulfide bond</keyword>
<feature type="domain" description="Ionotropic glutamate receptor C-terminal" evidence="18">
    <location>
        <begin position="369"/>
        <end position="721"/>
    </location>
</feature>
<keyword evidence="11" id="KW-0325">Glycoprotein</keyword>
<gene>
    <name evidence="19" type="ORF">BVC80_1097g16</name>
</gene>
<dbReference type="GO" id="GO:0016020">
    <property type="term" value="C:membrane"/>
    <property type="evidence" value="ECO:0007669"/>
    <property type="project" value="UniProtKB-SubCell"/>
</dbReference>
<keyword evidence="12 15" id="KW-1071">Ligand-gated ion channel</keyword>
<evidence type="ECO:0000256" key="8">
    <source>
        <dbReference type="ARBA" id="ARBA00023065"/>
    </source>
</evidence>
<dbReference type="SUPFAM" id="SSF53822">
    <property type="entry name" value="Periplasmic binding protein-like I"/>
    <property type="match status" value="1"/>
</dbReference>
<dbReference type="PANTHER" id="PTHR34836:SF1">
    <property type="entry name" value="OS09G0428600 PROTEIN"/>
    <property type="match status" value="1"/>
</dbReference>
<comment type="caution">
    <text evidence="19">The sequence shown here is derived from an EMBL/GenBank/DDBJ whole genome shotgun (WGS) entry which is preliminary data.</text>
</comment>
<accession>A0A200PZN6</accession>
<name>A0A200PZN6_MACCD</name>
<dbReference type="FunCoup" id="A0A200PZN6">
    <property type="interactions" value="133"/>
</dbReference>
<dbReference type="STRING" id="56857.A0A200PZN6"/>
<evidence type="ECO:0000256" key="13">
    <source>
        <dbReference type="ARBA" id="ARBA00023303"/>
    </source>
</evidence>
<evidence type="ECO:0000256" key="11">
    <source>
        <dbReference type="ARBA" id="ARBA00023180"/>
    </source>
</evidence>
<evidence type="ECO:0000256" key="16">
    <source>
        <dbReference type="PIRSR" id="PIRSR037090-50"/>
    </source>
</evidence>
<dbReference type="SUPFAM" id="SSF53850">
    <property type="entry name" value="Periplasmic binding protein-like II"/>
    <property type="match status" value="1"/>
</dbReference>
<dbReference type="InterPro" id="IPR001828">
    <property type="entry name" value="ANF_lig-bd_rcpt"/>
</dbReference>
<dbReference type="Pfam" id="PF10613">
    <property type="entry name" value="Lig_chan-Glu_bd"/>
    <property type="match status" value="1"/>
</dbReference>
<feature type="transmembrane region" description="Helical" evidence="17">
    <location>
        <begin position="741"/>
        <end position="765"/>
    </location>
</feature>
<protein>
    <recommendedName>
        <fullName evidence="15">Glutamate receptor</fullName>
    </recommendedName>
</protein>
<dbReference type="Gene3D" id="1.10.287.70">
    <property type="match status" value="1"/>
</dbReference>
<dbReference type="FunFam" id="3.40.50.2300:FF:000169">
    <property type="entry name" value="Glutamate receptor"/>
    <property type="match status" value="1"/>
</dbReference>
<evidence type="ECO:0000259" key="18">
    <source>
        <dbReference type="SMART" id="SM00079"/>
    </source>
</evidence>
<evidence type="ECO:0000256" key="2">
    <source>
        <dbReference type="ARBA" id="ARBA00008685"/>
    </source>
</evidence>
<comment type="function">
    <text evidence="15">Glutamate-gated receptor that probably acts as non-selective cation channel.</text>
</comment>
<evidence type="ECO:0000313" key="20">
    <source>
        <dbReference type="Proteomes" id="UP000195402"/>
    </source>
</evidence>
<keyword evidence="6" id="KW-0732">Signal</keyword>
<keyword evidence="10 15" id="KW-0675">Receptor</keyword>
<keyword evidence="7 17" id="KW-1133">Transmembrane helix</keyword>
<dbReference type="OrthoDB" id="5984008at2759"/>
<dbReference type="FunFam" id="3.40.190.10:FF:000195">
    <property type="entry name" value="Glutamate receptor 2.7"/>
    <property type="match status" value="1"/>
</dbReference>
<evidence type="ECO:0000256" key="4">
    <source>
        <dbReference type="ARBA" id="ARBA00022448"/>
    </source>
</evidence>
<dbReference type="InterPro" id="IPR044440">
    <property type="entry name" value="GABAb_receptor_plant_PBP1"/>
</dbReference>
<evidence type="ECO:0000256" key="7">
    <source>
        <dbReference type="ARBA" id="ARBA00022989"/>
    </source>
</evidence>
<comment type="function">
    <text evidence="14">Glutamate-gated receptor that probably acts as a non-selective cation channel. May be involved in light-signal transduction and calcium homeostasis via the regulation of calcium influx into cells.</text>
</comment>
<dbReference type="CDD" id="cd13686">
    <property type="entry name" value="GluR_Plant"/>
    <property type="match status" value="1"/>
</dbReference>
<dbReference type="OMA" id="YFASHAQ"/>
<evidence type="ECO:0000256" key="17">
    <source>
        <dbReference type="SAM" id="Phobius"/>
    </source>
</evidence>
<keyword evidence="8 15" id="KW-0406">Ion transport</keyword>
<comment type="subcellular location">
    <subcellularLocation>
        <location evidence="1">Membrane</location>
        <topology evidence="1">Multi-pass membrane protein</topology>
    </subcellularLocation>
</comment>
<comment type="similarity">
    <text evidence="2 15">Belongs to the glutamate-gated ion channel (TC 1.A.10.1) family.</text>
</comment>
<feature type="transmembrane region" description="Helical" evidence="17">
    <location>
        <begin position="529"/>
        <end position="547"/>
    </location>
</feature>
<evidence type="ECO:0000256" key="6">
    <source>
        <dbReference type="ARBA" id="ARBA00022729"/>
    </source>
</evidence>
<evidence type="ECO:0000256" key="14">
    <source>
        <dbReference type="ARBA" id="ARBA00049638"/>
    </source>
</evidence>
<comment type="subunit">
    <text evidence="3">May form heteromers.</text>
</comment>
<dbReference type="FunFam" id="3.40.50.2300:FF:000195">
    <property type="entry name" value="Glutamate receptor"/>
    <property type="match status" value="1"/>
</dbReference>
<dbReference type="InterPro" id="IPR015683">
    <property type="entry name" value="Ionotropic_Glu_rcpt"/>
</dbReference>
<keyword evidence="4 15" id="KW-0813">Transport</keyword>
<dbReference type="InParanoid" id="A0A200PZN6"/>
<reference evidence="19 20" key="1">
    <citation type="journal article" date="2017" name="Mol. Plant">
        <title>The Genome of Medicinal Plant Macleaya cordata Provides New Insights into Benzylisoquinoline Alkaloids Metabolism.</title>
        <authorList>
            <person name="Liu X."/>
            <person name="Liu Y."/>
            <person name="Huang P."/>
            <person name="Ma Y."/>
            <person name="Qing Z."/>
            <person name="Tang Q."/>
            <person name="Cao H."/>
            <person name="Cheng P."/>
            <person name="Zheng Y."/>
            <person name="Yuan Z."/>
            <person name="Zhou Y."/>
            <person name="Liu J."/>
            <person name="Tang Z."/>
            <person name="Zhuo Y."/>
            <person name="Zhang Y."/>
            <person name="Yu L."/>
            <person name="Huang J."/>
            <person name="Yang P."/>
            <person name="Peng Q."/>
            <person name="Zhang J."/>
            <person name="Jiang W."/>
            <person name="Zhang Z."/>
            <person name="Lin K."/>
            <person name="Ro D.K."/>
            <person name="Chen X."/>
            <person name="Xiong X."/>
            <person name="Shang Y."/>
            <person name="Huang S."/>
            <person name="Zeng J."/>
        </authorList>
    </citation>
    <scope>NUCLEOTIDE SEQUENCE [LARGE SCALE GENOMIC DNA]</scope>
    <source>
        <strain evidence="20">cv. BLH2017</strain>
        <tissue evidence="19">Root</tissue>
    </source>
</reference>
<dbReference type="Pfam" id="PF00060">
    <property type="entry name" value="Lig_chan"/>
    <property type="match status" value="1"/>
</dbReference>